<protein>
    <recommendedName>
        <fullName evidence="4">Sushi domain-containing protein</fullName>
    </recommendedName>
</protein>
<evidence type="ECO:0000313" key="5">
    <source>
        <dbReference type="EMBL" id="CAB1459388.1"/>
    </source>
</evidence>
<comment type="caution">
    <text evidence="3">Lacks conserved residue(s) required for the propagation of feature annotation.</text>
</comment>
<keyword evidence="2 3" id="KW-1015">Disulfide bond</keyword>
<dbReference type="SMART" id="SM00032">
    <property type="entry name" value="CCP"/>
    <property type="match status" value="2"/>
</dbReference>
<dbReference type="SUPFAM" id="SSF57535">
    <property type="entry name" value="Complement control module/SCR domain"/>
    <property type="match status" value="2"/>
</dbReference>
<dbReference type="Gene3D" id="2.10.70.10">
    <property type="entry name" value="Complement Module, domain 1"/>
    <property type="match status" value="2"/>
</dbReference>
<dbReference type="InterPro" id="IPR000436">
    <property type="entry name" value="Sushi_SCR_CCP_dom"/>
</dbReference>
<dbReference type="InterPro" id="IPR035976">
    <property type="entry name" value="Sushi/SCR/CCP_sf"/>
</dbReference>
<keyword evidence="1" id="KW-0677">Repeat</keyword>
<dbReference type="EMBL" id="CADEAL010004429">
    <property type="protein sequence ID" value="CAB1459388.1"/>
    <property type="molecule type" value="Genomic_DNA"/>
</dbReference>
<dbReference type="Proteomes" id="UP001153269">
    <property type="component" value="Unassembled WGS sequence"/>
</dbReference>
<keyword evidence="3" id="KW-0768">Sushi</keyword>
<evidence type="ECO:0000259" key="4">
    <source>
        <dbReference type="PROSITE" id="PS50923"/>
    </source>
</evidence>
<feature type="disulfide bond" evidence="3">
    <location>
        <begin position="161"/>
        <end position="188"/>
    </location>
</feature>
<dbReference type="PANTHER" id="PTHR45656">
    <property type="entry name" value="PROTEIN CBR-CLEC-78"/>
    <property type="match status" value="1"/>
</dbReference>
<sequence length="248" mass="26732">MNHTRPDFLLKRFQTWAPLWYTLLRWGYLATLLIDIEPEVSCVLTTLVGVAVSETGSHALPLIDACQTHRGFSFLPQSHSRQQKLPGSSLPRLSSSHRKMGLVERFVMDLSSVRLLFILGLVVAAQAQSCSKPVPGANMNLKDSDILLDVFENGAVASFTCSVGYTSGGGSPSITCVDGSWSPVKLICEKKSCGSAGEVPHGNVDYSEGNEFGDQVVVTCDPGYNLVGNPVLRVETKGGRAGCLHVKH</sequence>
<proteinExistence type="predicted"/>
<accession>A0A9N7Z8N5</accession>
<keyword evidence="6" id="KW-1185">Reference proteome</keyword>
<dbReference type="CDD" id="cd00033">
    <property type="entry name" value="CCP"/>
    <property type="match status" value="2"/>
</dbReference>
<name>A0A9N7Z8N5_PLEPL</name>
<dbReference type="PROSITE" id="PS50923">
    <property type="entry name" value="SUSHI"/>
    <property type="match status" value="1"/>
</dbReference>
<gene>
    <name evidence="5" type="ORF">PLEPLA_LOCUS47225</name>
</gene>
<evidence type="ECO:0000256" key="1">
    <source>
        <dbReference type="ARBA" id="ARBA00022737"/>
    </source>
</evidence>
<evidence type="ECO:0000256" key="3">
    <source>
        <dbReference type="PROSITE-ProRule" id="PRU00302"/>
    </source>
</evidence>
<dbReference type="AlphaFoldDB" id="A0A9N7Z8N5"/>
<dbReference type="InterPro" id="IPR051277">
    <property type="entry name" value="SEZ6_CSMD_C4BPB_Regulators"/>
</dbReference>
<dbReference type="PANTHER" id="PTHR45656:SF15">
    <property type="entry name" value="SUSHI DOMAIN-CONTAINING PROTEIN"/>
    <property type="match status" value="1"/>
</dbReference>
<evidence type="ECO:0000256" key="2">
    <source>
        <dbReference type="ARBA" id="ARBA00023157"/>
    </source>
</evidence>
<evidence type="ECO:0000313" key="6">
    <source>
        <dbReference type="Proteomes" id="UP001153269"/>
    </source>
</evidence>
<organism evidence="5 6">
    <name type="scientific">Pleuronectes platessa</name>
    <name type="common">European plaice</name>
    <dbReference type="NCBI Taxonomy" id="8262"/>
    <lineage>
        <taxon>Eukaryota</taxon>
        <taxon>Metazoa</taxon>
        <taxon>Chordata</taxon>
        <taxon>Craniata</taxon>
        <taxon>Vertebrata</taxon>
        <taxon>Euteleostomi</taxon>
        <taxon>Actinopterygii</taxon>
        <taxon>Neopterygii</taxon>
        <taxon>Teleostei</taxon>
        <taxon>Neoteleostei</taxon>
        <taxon>Acanthomorphata</taxon>
        <taxon>Carangaria</taxon>
        <taxon>Pleuronectiformes</taxon>
        <taxon>Pleuronectoidei</taxon>
        <taxon>Pleuronectidae</taxon>
        <taxon>Pleuronectes</taxon>
    </lineage>
</organism>
<reference evidence="5" key="1">
    <citation type="submission" date="2020-03" db="EMBL/GenBank/DDBJ databases">
        <authorList>
            <person name="Weist P."/>
        </authorList>
    </citation>
    <scope>NUCLEOTIDE SEQUENCE</scope>
</reference>
<feature type="domain" description="Sushi" evidence="4">
    <location>
        <begin position="128"/>
        <end position="190"/>
    </location>
</feature>
<comment type="caution">
    <text evidence="5">The sequence shown here is derived from an EMBL/GenBank/DDBJ whole genome shotgun (WGS) entry which is preliminary data.</text>
</comment>
<dbReference type="Pfam" id="PF00084">
    <property type="entry name" value="Sushi"/>
    <property type="match status" value="2"/>
</dbReference>